<dbReference type="EMBL" id="QXGE01000651">
    <property type="protein sequence ID" value="KAE9306777.1"/>
    <property type="molecule type" value="Genomic_DNA"/>
</dbReference>
<evidence type="ECO:0008006" key="5">
    <source>
        <dbReference type="Google" id="ProtNLM"/>
    </source>
</evidence>
<sequence length="328" mass="36872">MERHNRYFQQRRDATGKLGLSALQKSTAAIRQLAYGMPAGAVDEYVRIVETAAIKSLKPFCAAVDNVFGEDYLRAPTAADDVERLQVMHAKRGFVAMLGQYTGKESTPTIVLEAVVSSDLWFWHAFFGMPGSHNDINVLDRLDLFSRVTNMTAPPCDYVINDNVYDIGYYLADGIYPLWTALVQTISNPTDNKQRHFAKMQEGARKDVEFENEREEKLPYVYDNPAPTEPYRGPAGDLETCTARHQAVRSTQRHLQLKTDLFIRDGSVEYPEFRANSQVVPSLMFSSVNKFMSVVVRHDLPCFLQECDGGGAGTMSEHARRGRLVSDA</sequence>
<dbReference type="Proteomes" id="UP000437068">
    <property type="component" value="Unassembled WGS sequence"/>
</dbReference>
<gene>
    <name evidence="2" type="ORF">PF001_g11948</name>
    <name evidence="1" type="ORF">PF006_g15879</name>
</gene>
<dbReference type="Proteomes" id="UP000440732">
    <property type="component" value="Unassembled WGS sequence"/>
</dbReference>
<dbReference type="Pfam" id="PF04827">
    <property type="entry name" value="Plant_tran"/>
    <property type="match status" value="1"/>
</dbReference>
<protein>
    <recommendedName>
        <fullName evidence="5">DDE Tnp4 domain-containing protein</fullName>
    </recommendedName>
</protein>
<reference evidence="3 4" key="1">
    <citation type="submission" date="2018-08" db="EMBL/GenBank/DDBJ databases">
        <title>Genomic investigation of the strawberry pathogen Phytophthora fragariae indicates pathogenicity is determined by transcriptional variation in three key races.</title>
        <authorList>
            <person name="Adams T.M."/>
            <person name="Armitage A.D."/>
            <person name="Sobczyk M.K."/>
            <person name="Bates H.J."/>
            <person name="Dunwell J.M."/>
            <person name="Nellist C.F."/>
            <person name="Harrison R.J."/>
        </authorList>
    </citation>
    <scope>NUCLEOTIDE SEQUENCE [LARGE SCALE GENOMIC DNA]</scope>
    <source>
        <strain evidence="2 3">A4</strain>
        <strain evidence="1 4">NOV-5</strain>
    </source>
</reference>
<dbReference type="AlphaFoldDB" id="A0A6A4DFZ0"/>
<evidence type="ECO:0000313" key="4">
    <source>
        <dbReference type="Proteomes" id="UP000440732"/>
    </source>
</evidence>
<dbReference type="InterPro" id="IPR006912">
    <property type="entry name" value="Harbinger_derived_prot"/>
</dbReference>
<evidence type="ECO:0000313" key="1">
    <source>
        <dbReference type="EMBL" id="KAE9129922.1"/>
    </source>
</evidence>
<evidence type="ECO:0000313" key="3">
    <source>
        <dbReference type="Proteomes" id="UP000437068"/>
    </source>
</evidence>
<comment type="caution">
    <text evidence="2">The sequence shown here is derived from an EMBL/GenBank/DDBJ whole genome shotgun (WGS) entry which is preliminary data.</text>
</comment>
<dbReference type="EMBL" id="QXGA01001072">
    <property type="protein sequence ID" value="KAE9129922.1"/>
    <property type="molecule type" value="Genomic_DNA"/>
</dbReference>
<accession>A0A6A4DFZ0</accession>
<dbReference type="PANTHER" id="PTHR47150:SF7">
    <property type="entry name" value="NUCLEASE"/>
    <property type="match status" value="1"/>
</dbReference>
<dbReference type="PANTHER" id="PTHR47150">
    <property type="entry name" value="OS12G0169200 PROTEIN"/>
    <property type="match status" value="1"/>
</dbReference>
<name>A0A6A4DFZ0_9STRA</name>
<organism evidence="2 3">
    <name type="scientific">Phytophthora fragariae</name>
    <dbReference type="NCBI Taxonomy" id="53985"/>
    <lineage>
        <taxon>Eukaryota</taxon>
        <taxon>Sar</taxon>
        <taxon>Stramenopiles</taxon>
        <taxon>Oomycota</taxon>
        <taxon>Peronosporomycetes</taxon>
        <taxon>Peronosporales</taxon>
        <taxon>Peronosporaceae</taxon>
        <taxon>Phytophthora</taxon>
    </lineage>
</organism>
<proteinExistence type="predicted"/>
<evidence type="ECO:0000313" key="2">
    <source>
        <dbReference type="EMBL" id="KAE9306777.1"/>
    </source>
</evidence>